<keyword evidence="2" id="KW-1185">Reference proteome</keyword>
<proteinExistence type="predicted"/>
<evidence type="ECO:0000313" key="1">
    <source>
        <dbReference type="EMBL" id="SDE06996.1"/>
    </source>
</evidence>
<organism evidence="1 2">
    <name type="scientific">Glycomyces harbinensis</name>
    <dbReference type="NCBI Taxonomy" id="58114"/>
    <lineage>
        <taxon>Bacteria</taxon>
        <taxon>Bacillati</taxon>
        <taxon>Actinomycetota</taxon>
        <taxon>Actinomycetes</taxon>
        <taxon>Glycomycetales</taxon>
        <taxon>Glycomycetaceae</taxon>
        <taxon>Glycomyces</taxon>
    </lineage>
</organism>
<reference evidence="2" key="1">
    <citation type="submission" date="2016-10" db="EMBL/GenBank/DDBJ databases">
        <authorList>
            <person name="Varghese N."/>
            <person name="Submissions S."/>
        </authorList>
    </citation>
    <scope>NUCLEOTIDE SEQUENCE [LARGE SCALE GENOMIC DNA]</scope>
    <source>
        <strain evidence="2">CGMCC 4.3516</strain>
    </source>
</reference>
<accession>A0A1G6ZZD2</accession>
<name>A0A1G6ZZD2_9ACTN</name>
<dbReference type="OrthoDB" id="3822696at2"/>
<dbReference type="EMBL" id="FNAD01000012">
    <property type="protein sequence ID" value="SDE06996.1"/>
    <property type="molecule type" value="Genomic_DNA"/>
</dbReference>
<evidence type="ECO:0000313" key="2">
    <source>
        <dbReference type="Proteomes" id="UP000198949"/>
    </source>
</evidence>
<protein>
    <submittedName>
        <fullName evidence="1">Uncharacterized protein</fullName>
    </submittedName>
</protein>
<dbReference type="RefSeq" id="WP_091038490.1">
    <property type="nucleotide sequence ID" value="NZ_FNAD01000012.1"/>
</dbReference>
<dbReference type="Proteomes" id="UP000198949">
    <property type="component" value="Unassembled WGS sequence"/>
</dbReference>
<gene>
    <name evidence="1" type="ORF">SAMN05216270_1124</name>
</gene>
<dbReference type="AlphaFoldDB" id="A0A1G6ZZD2"/>
<dbReference type="STRING" id="58114.SAMN05216270_1124"/>
<sequence length="207" mass="23028">MADAEFAVPPFNLLLALVHLRGSGTTADFKAAFDIKDVRPEAKKPLLERELISVDTAVRPYVYELTDAGWLTARKLLSAPSPAKVSNQTARILWAIIGDFSAHMSRTGTELADLYPPRPEPSAADQILLTYRELAGDPADWVKLRTLRDRLDETDRATVDKALTDLHADRTIQLIPESNQKTLTDADRDAAIWLGGEYRHLIGIEVR</sequence>